<dbReference type="AlphaFoldDB" id="A0AAP3WGJ7"/>
<protein>
    <submittedName>
        <fullName evidence="2">Uncharacterized protein</fullName>
    </submittedName>
</protein>
<organism evidence="2 3">
    <name type="scientific">Bacteroides thetaiotaomicron</name>
    <dbReference type="NCBI Taxonomy" id="818"/>
    <lineage>
        <taxon>Bacteria</taxon>
        <taxon>Pseudomonadati</taxon>
        <taxon>Bacteroidota</taxon>
        <taxon>Bacteroidia</taxon>
        <taxon>Bacteroidales</taxon>
        <taxon>Bacteroidaceae</taxon>
        <taxon>Bacteroides</taxon>
    </lineage>
</organism>
<name>A0AAP3WGJ7_BACT4</name>
<proteinExistence type="predicted"/>
<dbReference type="Proteomes" id="UP001217776">
    <property type="component" value="Unassembled WGS sequence"/>
</dbReference>
<comment type="caution">
    <text evidence="2">The sequence shown here is derived from an EMBL/GenBank/DDBJ whole genome shotgun (WGS) entry which is preliminary data.</text>
</comment>
<dbReference type="EMBL" id="JAQNVG010000019">
    <property type="protein sequence ID" value="MDC2236657.1"/>
    <property type="molecule type" value="Genomic_DNA"/>
</dbReference>
<evidence type="ECO:0000313" key="3">
    <source>
        <dbReference type="Proteomes" id="UP001217776"/>
    </source>
</evidence>
<accession>A0AAP3WGJ7</accession>
<feature type="compositionally biased region" description="Polar residues" evidence="1">
    <location>
        <begin position="7"/>
        <end position="25"/>
    </location>
</feature>
<evidence type="ECO:0000313" key="2">
    <source>
        <dbReference type="EMBL" id="MDC2236657.1"/>
    </source>
</evidence>
<evidence type="ECO:0000256" key="1">
    <source>
        <dbReference type="SAM" id="MobiDB-lite"/>
    </source>
</evidence>
<feature type="region of interest" description="Disordered" evidence="1">
    <location>
        <begin position="1"/>
        <end position="30"/>
    </location>
</feature>
<dbReference type="RefSeq" id="WP_272198282.1">
    <property type="nucleotide sequence ID" value="NZ_JAQNVF010000015.1"/>
</dbReference>
<reference evidence="2" key="1">
    <citation type="submission" date="2022-10" db="EMBL/GenBank/DDBJ databases">
        <title>Human gut microbiome strain richness.</title>
        <authorList>
            <person name="Chen-Liaw A."/>
        </authorList>
    </citation>
    <scope>NUCLEOTIDE SEQUENCE</scope>
    <source>
        <strain evidence="2">1001283st1_A3_1001283B150304_161114</strain>
    </source>
</reference>
<sequence length="173" mass="20956">MERRTEGNQNNNNIQAGKRVNTPNPHHTKHEYPMNFTFNEPVLVRNHKDEKWNLNYFERYVENDYYPFKMNDETFYRQCIPYVGNEDLCYTTLEPKTLRLSKKITHYRPKRHETYFTIYFCDYITGFGVIADEWWDNPGTDEIRLKAGHVFRTEAEAQSFCEKINKLLKDRRP</sequence>
<gene>
    <name evidence="2" type="ORF">PO127_12985</name>
</gene>